<dbReference type="PRINTS" id="PR00166">
    <property type="entry name" value="AROAAPRMEASE"/>
</dbReference>
<evidence type="ECO:0000256" key="4">
    <source>
        <dbReference type="ARBA" id="ARBA00022475"/>
    </source>
</evidence>
<feature type="transmembrane region" description="Helical" evidence="10">
    <location>
        <begin position="212"/>
        <end position="231"/>
    </location>
</feature>
<protein>
    <recommendedName>
        <fullName evidence="10">Aromatic amino acid permease</fullName>
    </recommendedName>
</protein>
<organism evidence="11 12">
    <name type="scientific">Suttonella indologenes</name>
    <dbReference type="NCBI Taxonomy" id="13276"/>
    <lineage>
        <taxon>Bacteria</taxon>
        <taxon>Pseudomonadati</taxon>
        <taxon>Pseudomonadota</taxon>
        <taxon>Gammaproteobacteria</taxon>
        <taxon>Cardiobacteriales</taxon>
        <taxon>Cardiobacteriaceae</taxon>
        <taxon>Suttonella</taxon>
    </lineage>
</organism>
<dbReference type="Gene3D" id="1.20.1740.10">
    <property type="entry name" value="Amino acid/polyamine transporter I"/>
    <property type="match status" value="1"/>
</dbReference>
<dbReference type="AlphaFoldDB" id="A0A380MYI3"/>
<evidence type="ECO:0000313" key="12">
    <source>
        <dbReference type="Proteomes" id="UP000254575"/>
    </source>
</evidence>
<keyword evidence="8 10" id="KW-1133">Transmembrane helix</keyword>
<dbReference type="InterPro" id="IPR013059">
    <property type="entry name" value="Trp_tyr_transpt"/>
</dbReference>
<dbReference type="EMBL" id="UHIA01000004">
    <property type="protein sequence ID" value="SUO97348.1"/>
    <property type="molecule type" value="Genomic_DNA"/>
</dbReference>
<evidence type="ECO:0000313" key="11">
    <source>
        <dbReference type="EMBL" id="SUO97348.1"/>
    </source>
</evidence>
<dbReference type="GO" id="GO:0015173">
    <property type="term" value="F:aromatic amino acid transmembrane transporter activity"/>
    <property type="evidence" value="ECO:0007669"/>
    <property type="project" value="UniProtKB-UniRule"/>
</dbReference>
<feature type="transmembrane region" description="Helical" evidence="10">
    <location>
        <begin position="32"/>
        <end position="57"/>
    </location>
</feature>
<dbReference type="PROSITE" id="PS00594">
    <property type="entry name" value="AROMATIC_AA_PERMEASE_1"/>
    <property type="match status" value="1"/>
</dbReference>
<evidence type="ECO:0000256" key="5">
    <source>
        <dbReference type="ARBA" id="ARBA00022519"/>
    </source>
</evidence>
<dbReference type="GO" id="GO:0003333">
    <property type="term" value="P:amino acid transmembrane transport"/>
    <property type="evidence" value="ECO:0007669"/>
    <property type="project" value="InterPro"/>
</dbReference>
<dbReference type="Pfam" id="PF03222">
    <property type="entry name" value="Trp_Tyr_perm"/>
    <property type="match status" value="1"/>
</dbReference>
<proteinExistence type="inferred from homology"/>
<dbReference type="OrthoDB" id="18749at2"/>
<feature type="transmembrane region" description="Helical" evidence="10">
    <location>
        <begin position="77"/>
        <end position="100"/>
    </location>
</feature>
<evidence type="ECO:0000256" key="7">
    <source>
        <dbReference type="ARBA" id="ARBA00022970"/>
    </source>
</evidence>
<keyword evidence="3 10" id="KW-0813">Transport</keyword>
<keyword evidence="5 10" id="KW-0997">Cell inner membrane</keyword>
<keyword evidence="12" id="KW-1185">Reference proteome</keyword>
<evidence type="ECO:0000256" key="6">
    <source>
        <dbReference type="ARBA" id="ARBA00022692"/>
    </source>
</evidence>
<name>A0A380MYI3_9GAMM</name>
<evidence type="ECO:0000256" key="9">
    <source>
        <dbReference type="ARBA" id="ARBA00023136"/>
    </source>
</evidence>
<feature type="transmembrane region" description="Helical" evidence="10">
    <location>
        <begin position="147"/>
        <end position="168"/>
    </location>
</feature>
<gene>
    <name evidence="11" type="primary">tyrP</name>
    <name evidence="11" type="ORF">NCTC10717_01403</name>
</gene>
<dbReference type="RefSeq" id="WP_115218588.1">
    <property type="nucleotide sequence ID" value="NZ_UHIA01000004.1"/>
</dbReference>
<comment type="subcellular location">
    <subcellularLocation>
        <location evidence="1 10">Cell inner membrane</location>
        <topology evidence="1 10">Multi-pass membrane protein</topology>
    </subcellularLocation>
</comment>
<keyword evidence="7 10" id="KW-0029">Amino-acid transport</keyword>
<evidence type="ECO:0000256" key="1">
    <source>
        <dbReference type="ARBA" id="ARBA00004429"/>
    </source>
</evidence>
<reference evidence="11 12" key="1">
    <citation type="submission" date="2018-06" db="EMBL/GenBank/DDBJ databases">
        <authorList>
            <consortium name="Pathogen Informatics"/>
            <person name="Doyle S."/>
        </authorList>
    </citation>
    <scope>NUCLEOTIDE SEQUENCE [LARGE SCALE GENOMIC DNA]</scope>
    <source>
        <strain evidence="11 12">NCTC10717</strain>
    </source>
</reference>
<comment type="caution">
    <text evidence="10">Lacks conserved residue(s) required for the propagation of feature annotation.</text>
</comment>
<dbReference type="Proteomes" id="UP000254575">
    <property type="component" value="Unassembled WGS sequence"/>
</dbReference>
<comment type="similarity">
    <text evidence="2 10">Belongs to the amino acid/polyamine transporter 2 family. Mtr/TnaB/TyrP permease subfamily.</text>
</comment>
<keyword evidence="4 10" id="KW-1003">Cell membrane</keyword>
<comment type="function">
    <text evidence="10">Involved in transporting aromatic amino acids across the cytoplasmic membrane.</text>
</comment>
<dbReference type="GO" id="GO:0005886">
    <property type="term" value="C:plasma membrane"/>
    <property type="evidence" value="ECO:0007669"/>
    <property type="project" value="UniProtKB-SubCell"/>
</dbReference>
<keyword evidence="6 10" id="KW-0812">Transmembrane</keyword>
<feature type="transmembrane region" description="Helical" evidence="10">
    <location>
        <begin position="375"/>
        <end position="394"/>
    </location>
</feature>
<dbReference type="PANTHER" id="PTHR46997">
    <property type="entry name" value="LOW AFFINITY TRYPTOPHAN PERMEASE-RELATED"/>
    <property type="match status" value="1"/>
</dbReference>
<feature type="transmembrane region" description="Helical" evidence="10">
    <location>
        <begin position="180"/>
        <end position="200"/>
    </location>
</feature>
<keyword evidence="9 10" id="KW-0472">Membrane</keyword>
<feature type="transmembrane region" description="Helical" evidence="10">
    <location>
        <begin position="120"/>
        <end position="140"/>
    </location>
</feature>
<feature type="transmembrane region" description="Helical" evidence="10">
    <location>
        <begin position="336"/>
        <end position="355"/>
    </location>
</feature>
<feature type="transmembrane region" description="Helical" evidence="10">
    <location>
        <begin position="312"/>
        <end position="330"/>
    </location>
</feature>
<dbReference type="NCBIfam" id="TIGR00837">
    <property type="entry name" value="araaP"/>
    <property type="match status" value="1"/>
</dbReference>
<accession>A0A380MYI3</accession>
<feature type="transmembrane region" description="Helical" evidence="10">
    <location>
        <begin position="273"/>
        <end position="291"/>
    </location>
</feature>
<sequence>MNKTLGTTLLVSGTMIGAGMLAMPLTSAGIGFAATAVLLILIWAMLSYSALLFVEVYQTVPADAGIGTLSAKYFGRFGRIVSTAVMLIFLFALLAAYMTGGGSILATYLPPMGDAQTHKIVSVLLFTLLLGAVVVLGTLVIDGLNRLLFYSMLAVLVFVLIVMMPEVSMQNLSAMPLDKAFIISACPVFFTSFGFHGSIPSFNKYLNGDVKALRIAILAGTSITLSVYMLWQLGTHGVLTQAVFVEILKNDPTLGGMLSAVEEMTGSARIAKILQMFSVLALVTSFLGVALGLFETIEDMLQHGFGFKAKRLLLGVLTFALPLLFALFYPEGFIQALQYASQMFVFYAVVLPAALVWKARRQYPHLPYRLWGGNWLLWLIIVLGLLIVNVPFFIRAGYLPEVVV</sequence>
<evidence type="ECO:0000256" key="3">
    <source>
        <dbReference type="ARBA" id="ARBA00022448"/>
    </source>
</evidence>
<evidence type="ECO:0000256" key="2">
    <source>
        <dbReference type="ARBA" id="ARBA00005452"/>
    </source>
</evidence>
<evidence type="ECO:0000256" key="10">
    <source>
        <dbReference type="RuleBase" id="RU367149"/>
    </source>
</evidence>
<evidence type="ECO:0000256" key="8">
    <source>
        <dbReference type="ARBA" id="ARBA00022989"/>
    </source>
</evidence>
<dbReference type="PANTHER" id="PTHR46997:SF2">
    <property type="entry name" value="TYROSINE-SPECIFIC TRANSPORT SYSTEM"/>
    <property type="match status" value="1"/>
</dbReference>
<dbReference type="InterPro" id="IPR013061">
    <property type="entry name" value="Trp/try_permease_CS"/>
</dbReference>
<dbReference type="InterPro" id="IPR018227">
    <property type="entry name" value="Amino_acid_transport_2"/>
</dbReference>